<dbReference type="VEuPathDB" id="FungiDB:AeMF1_015816"/>
<sequence length="242" mass="26662">MEKAKVEKKGRFTIIDLPPDEQSPSSSLEDGLPQSPVEGRRDSVHDEFNDDIESRKPRIKQKGRFTIIDLDPNTPSPERGLRKGFRDDPAERTGDTTSISIPSTPVSADSLEKPLPLPAQTPPRLKHSVSEGGPGTQEVHNPACCLHRSSFLYPQATPGPPPCMILFPQGAPARRPSISSPQQYTHVAVPLQQYQSQQSLLAALVEQNREMRHLIDSLQSQQDQLVGLAQSLHDLAPPLEPE</sequence>
<keyword evidence="3" id="KW-1185">Reference proteome</keyword>
<reference evidence="2 3" key="1">
    <citation type="submission" date="2019-07" db="EMBL/GenBank/DDBJ databases">
        <title>Genomics analysis of Aphanomyces spp. identifies a new class of oomycete effector associated with host adaptation.</title>
        <authorList>
            <person name="Gaulin E."/>
        </authorList>
    </citation>
    <scope>NUCLEOTIDE SEQUENCE [LARGE SCALE GENOMIC DNA]</scope>
    <source>
        <strain evidence="2 3">ATCC 201684</strain>
    </source>
</reference>
<feature type="compositionally biased region" description="Basic and acidic residues" evidence="1">
    <location>
        <begin position="38"/>
        <end position="56"/>
    </location>
</feature>
<feature type="compositionally biased region" description="Basic and acidic residues" evidence="1">
    <location>
        <begin position="79"/>
        <end position="94"/>
    </location>
</feature>
<comment type="caution">
    <text evidence="2">The sequence shown here is derived from an EMBL/GenBank/DDBJ whole genome shotgun (WGS) entry which is preliminary data.</text>
</comment>
<accession>A0A6G0XB42</accession>
<evidence type="ECO:0000313" key="3">
    <source>
        <dbReference type="Proteomes" id="UP000481153"/>
    </source>
</evidence>
<feature type="region of interest" description="Disordered" evidence="1">
    <location>
        <begin position="1"/>
        <end position="137"/>
    </location>
</feature>
<organism evidence="2 3">
    <name type="scientific">Aphanomyces euteiches</name>
    <dbReference type="NCBI Taxonomy" id="100861"/>
    <lineage>
        <taxon>Eukaryota</taxon>
        <taxon>Sar</taxon>
        <taxon>Stramenopiles</taxon>
        <taxon>Oomycota</taxon>
        <taxon>Saprolegniomycetes</taxon>
        <taxon>Saprolegniales</taxon>
        <taxon>Verrucalvaceae</taxon>
        <taxon>Aphanomyces</taxon>
    </lineage>
</organism>
<name>A0A6G0XB42_9STRA</name>
<evidence type="ECO:0000313" key="2">
    <source>
        <dbReference type="EMBL" id="KAF0737288.1"/>
    </source>
</evidence>
<dbReference type="Proteomes" id="UP000481153">
    <property type="component" value="Unassembled WGS sequence"/>
</dbReference>
<feature type="compositionally biased region" description="Low complexity" evidence="1">
    <location>
        <begin position="96"/>
        <end position="105"/>
    </location>
</feature>
<evidence type="ECO:0000256" key="1">
    <source>
        <dbReference type="SAM" id="MobiDB-lite"/>
    </source>
</evidence>
<dbReference type="EMBL" id="VJMJ01000084">
    <property type="protein sequence ID" value="KAF0737288.1"/>
    <property type="molecule type" value="Genomic_DNA"/>
</dbReference>
<feature type="compositionally biased region" description="Basic and acidic residues" evidence="1">
    <location>
        <begin position="1"/>
        <end position="10"/>
    </location>
</feature>
<dbReference type="AlphaFoldDB" id="A0A6G0XB42"/>
<gene>
    <name evidence="2" type="ORF">Ae201684_006461</name>
</gene>
<protein>
    <submittedName>
        <fullName evidence="2">Uncharacterized protein</fullName>
    </submittedName>
</protein>
<proteinExistence type="predicted"/>